<reference evidence="1 2" key="1">
    <citation type="submission" date="2018-11" db="EMBL/GenBank/DDBJ databases">
        <title>Sequencing the genomes of 1000 actinobacteria strains.</title>
        <authorList>
            <person name="Klenk H.-P."/>
        </authorList>
    </citation>
    <scope>NUCLEOTIDE SEQUENCE [LARGE SCALE GENOMIC DNA]</scope>
    <source>
        <strain evidence="1 2">DSM 14418</strain>
    </source>
</reference>
<dbReference type="Proteomes" id="UP000280726">
    <property type="component" value="Unassembled WGS sequence"/>
</dbReference>
<organism evidence="1 2">
    <name type="scientific">Georgenia muralis</name>
    <dbReference type="NCBI Taxonomy" id="154117"/>
    <lineage>
        <taxon>Bacteria</taxon>
        <taxon>Bacillati</taxon>
        <taxon>Actinomycetota</taxon>
        <taxon>Actinomycetes</taxon>
        <taxon>Micrococcales</taxon>
        <taxon>Bogoriellaceae</taxon>
        <taxon>Georgenia</taxon>
    </lineage>
</organism>
<comment type="caution">
    <text evidence="1">The sequence shown here is derived from an EMBL/GenBank/DDBJ whole genome shotgun (WGS) entry which is preliminary data.</text>
</comment>
<dbReference type="RefSeq" id="WP_123915915.1">
    <property type="nucleotide sequence ID" value="NZ_RKRA01000001.1"/>
</dbReference>
<keyword evidence="2" id="KW-1185">Reference proteome</keyword>
<dbReference type="AlphaFoldDB" id="A0A3N4Z4Y7"/>
<dbReference type="OrthoDB" id="4833301at2"/>
<proteinExistence type="predicted"/>
<protein>
    <submittedName>
        <fullName evidence="1">Uncharacterized protein</fullName>
    </submittedName>
</protein>
<gene>
    <name evidence="1" type="ORF">EDD32_1263</name>
</gene>
<evidence type="ECO:0000313" key="1">
    <source>
        <dbReference type="EMBL" id="RPF26806.1"/>
    </source>
</evidence>
<accession>A0A3N4Z4Y7</accession>
<evidence type="ECO:0000313" key="2">
    <source>
        <dbReference type="Proteomes" id="UP000280726"/>
    </source>
</evidence>
<name>A0A3N4Z4Y7_9MICO</name>
<dbReference type="EMBL" id="RKRA01000001">
    <property type="protein sequence ID" value="RPF26806.1"/>
    <property type="molecule type" value="Genomic_DNA"/>
</dbReference>
<sequence>MAIDQIPLRDAAVSLGPEQHGYPVTTPDHPIEVAAWVHTRLGHRQVTAEAVAWTPRAARIRYLDEHGRQGFAWVWASAVQRR</sequence>